<dbReference type="RefSeq" id="WP_071613031.1">
    <property type="nucleotide sequence ID" value="NZ_CP015756.1"/>
</dbReference>
<evidence type="ECO:0000256" key="4">
    <source>
        <dbReference type="ARBA" id="ARBA00023136"/>
    </source>
</evidence>
<keyword evidence="4 5" id="KW-0472">Membrane</keyword>
<feature type="transmembrane region" description="Helical" evidence="5">
    <location>
        <begin position="389"/>
        <end position="406"/>
    </location>
</feature>
<feature type="transmembrane region" description="Helical" evidence="5">
    <location>
        <begin position="412"/>
        <end position="432"/>
    </location>
</feature>
<feature type="transmembrane region" description="Helical" evidence="5">
    <location>
        <begin position="151"/>
        <end position="174"/>
    </location>
</feature>
<dbReference type="OrthoDB" id="178667at2"/>
<name>A0A1J0GHE2_9CLOT</name>
<feature type="transmembrane region" description="Helical" evidence="5">
    <location>
        <begin position="233"/>
        <end position="255"/>
    </location>
</feature>
<evidence type="ECO:0000256" key="3">
    <source>
        <dbReference type="ARBA" id="ARBA00022989"/>
    </source>
</evidence>
<reference evidence="8" key="1">
    <citation type="journal article" date="2016" name="Front. Microbiol.">
        <title>Complete Genome Sequence of Clostridium estertheticum DSM 8809, a Microbe Identified in Spoiled Vacuum Packed Beef.</title>
        <authorList>
            <person name="Yu Z."/>
            <person name="Gunn L."/>
            <person name="Brennan E."/>
            <person name="Reid R."/>
            <person name="Wall P.G."/>
            <person name="Gaora O.P."/>
            <person name="Hurley D."/>
            <person name="Bolton D."/>
            <person name="Fanning S."/>
        </authorList>
    </citation>
    <scope>NUCLEOTIDE SEQUENCE [LARGE SCALE GENOMIC DNA]</scope>
    <source>
        <strain evidence="8">DSM 8809</strain>
    </source>
</reference>
<feature type="domain" description="Amino acid permease/ SLC12A" evidence="6">
    <location>
        <begin position="33"/>
        <end position="399"/>
    </location>
</feature>
<dbReference type="Proteomes" id="UP000182569">
    <property type="component" value="Chromosome"/>
</dbReference>
<keyword evidence="2 5" id="KW-0812">Transmembrane</keyword>
<dbReference type="KEGG" id="ceu:A7L45_11950"/>
<gene>
    <name evidence="7" type="ORF">A7L45_11950</name>
</gene>
<feature type="transmembrane region" description="Helical" evidence="5">
    <location>
        <begin position="90"/>
        <end position="112"/>
    </location>
</feature>
<dbReference type="InterPro" id="IPR004841">
    <property type="entry name" value="AA-permease/SLC12A_dom"/>
</dbReference>
<dbReference type="PIRSF" id="PIRSF006060">
    <property type="entry name" value="AA_transporter"/>
    <property type="match status" value="1"/>
</dbReference>
<dbReference type="Pfam" id="PF00324">
    <property type="entry name" value="AA_permease"/>
    <property type="match status" value="1"/>
</dbReference>
<evidence type="ECO:0000256" key="5">
    <source>
        <dbReference type="SAM" id="Phobius"/>
    </source>
</evidence>
<sequence>MENQGDQQVFKRTLKLHHLTLFGLAYLAPMIVYGIYGVISETTHGVESGAYLASLVAMFFTALSYCHMVKAFPVAGSAYTYTGKSISPHLGFMVGWAVMLDYVFIPMAIWLIGASYFNAAFPSIPSWAFVLGFIFVTTSINIIGIKIGAQVNVVMVLLQLLVIGAFIAFSVKAVMHGIGTGTMLSISPFYNKHVPFGFVMAGASIACYSFLGFDAVSTFVEEAVDPLKNIPRAILLTTVIGGLIFIVATYTTHMAHPGYVYKDAGNAAFEIAKQVAPPIFGTIFLIGMIIAQFASGISAQASGARLMYAMGRDNVLPKKIFGVLSNKFNTPINNIIITGVIALLALKLTVATSTSFINFGAFTAFAFVNISVIVHYFIKGKRRSFKDTILFLIFPMIGASFCFLLLTNLDKAALTLGCIWATFGLIYLIFLTKGFKVSPPEMAAGSNNIITTDVESKIKIEQ</sequence>
<feature type="transmembrane region" description="Helical" evidence="5">
    <location>
        <begin position="332"/>
        <end position="350"/>
    </location>
</feature>
<evidence type="ECO:0000313" key="7">
    <source>
        <dbReference type="EMBL" id="APC40741.1"/>
    </source>
</evidence>
<comment type="subcellular location">
    <subcellularLocation>
        <location evidence="1">Membrane</location>
        <topology evidence="1">Multi-pass membrane protein</topology>
    </subcellularLocation>
</comment>
<dbReference type="InterPro" id="IPR050367">
    <property type="entry name" value="APC_superfamily"/>
</dbReference>
<organism evidence="7 8">
    <name type="scientific">Clostridium estertheticum subsp. estertheticum</name>
    <dbReference type="NCBI Taxonomy" id="1552"/>
    <lineage>
        <taxon>Bacteria</taxon>
        <taxon>Bacillati</taxon>
        <taxon>Bacillota</taxon>
        <taxon>Clostridia</taxon>
        <taxon>Eubacteriales</taxon>
        <taxon>Clostridiaceae</taxon>
        <taxon>Clostridium</taxon>
    </lineage>
</organism>
<evidence type="ECO:0000259" key="6">
    <source>
        <dbReference type="Pfam" id="PF00324"/>
    </source>
</evidence>
<feature type="transmembrane region" description="Helical" evidence="5">
    <location>
        <begin position="194"/>
        <end position="213"/>
    </location>
</feature>
<dbReference type="PANTHER" id="PTHR42770">
    <property type="entry name" value="AMINO ACID TRANSPORTER-RELATED"/>
    <property type="match status" value="1"/>
</dbReference>
<feature type="transmembrane region" description="Helical" evidence="5">
    <location>
        <begin position="275"/>
        <end position="297"/>
    </location>
</feature>
<protein>
    <submittedName>
        <fullName evidence="7">Amino acid permease</fullName>
    </submittedName>
</protein>
<dbReference type="PANTHER" id="PTHR42770:SF8">
    <property type="entry name" value="PUTRESCINE IMPORTER PUUP"/>
    <property type="match status" value="1"/>
</dbReference>
<feature type="transmembrane region" description="Helical" evidence="5">
    <location>
        <begin position="124"/>
        <end position="144"/>
    </location>
</feature>
<dbReference type="STRING" id="1552.A7L45_11950"/>
<dbReference type="Gene3D" id="1.20.1740.10">
    <property type="entry name" value="Amino acid/polyamine transporter I"/>
    <property type="match status" value="1"/>
</dbReference>
<dbReference type="AlphaFoldDB" id="A0A1J0GHE2"/>
<keyword evidence="3 5" id="KW-1133">Transmembrane helix</keyword>
<feature type="transmembrane region" description="Helical" evidence="5">
    <location>
        <begin position="356"/>
        <end position="377"/>
    </location>
</feature>
<dbReference type="GO" id="GO:0055085">
    <property type="term" value="P:transmembrane transport"/>
    <property type="evidence" value="ECO:0007669"/>
    <property type="project" value="InterPro"/>
</dbReference>
<keyword evidence="8" id="KW-1185">Reference proteome</keyword>
<evidence type="ECO:0000256" key="2">
    <source>
        <dbReference type="ARBA" id="ARBA00022692"/>
    </source>
</evidence>
<dbReference type="EMBL" id="CP015756">
    <property type="protein sequence ID" value="APC40741.1"/>
    <property type="molecule type" value="Genomic_DNA"/>
</dbReference>
<dbReference type="GO" id="GO:0016020">
    <property type="term" value="C:membrane"/>
    <property type="evidence" value="ECO:0007669"/>
    <property type="project" value="UniProtKB-SubCell"/>
</dbReference>
<accession>A0A1J0GHE2</accession>
<feature type="transmembrane region" description="Helical" evidence="5">
    <location>
        <begin position="51"/>
        <end position="69"/>
    </location>
</feature>
<evidence type="ECO:0000313" key="8">
    <source>
        <dbReference type="Proteomes" id="UP000182569"/>
    </source>
</evidence>
<proteinExistence type="predicted"/>
<feature type="transmembrane region" description="Helical" evidence="5">
    <location>
        <begin position="21"/>
        <end position="39"/>
    </location>
</feature>
<evidence type="ECO:0000256" key="1">
    <source>
        <dbReference type="ARBA" id="ARBA00004141"/>
    </source>
</evidence>